<keyword evidence="2 6" id="KW-0288">FMN</keyword>
<comment type="catalytic activity">
    <reaction evidence="6">
        <text>2 a quinone + NADH + H(+) = 2 a 1,4-benzosemiquinone + NAD(+)</text>
        <dbReference type="Rhea" id="RHEA:65952"/>
        <dbReference type="ChEBI" id="CHEBI:15378"/>
        <dbReference type="ChEBI" id="CHEBI:57540"/>
        <dbReference type="ChEBI" id="CHEBI:57945"/>
        <dbReference type="ChEBI" id="CHEBI:132124"/>
        <dbReference type="ChEBI" id="CHEBI:134225"/>
    </reaction>
</comment>
<evidence type="ECO:0000256" key="1">
    <source>
        <dbReference type="ARBA" id="ARBA00022630"/>
    </source>
</evidence>
<dbReference type="InterPro" id="IPR029039">
    <property type="entry name" value="Flavoprotein-like_sf"/>
</dbReference>
<keyword evidence="1 6" id="KW-0285">Flavoprotein</keyword>
<dbReference type="EMBL" id="LRDT01000070">
    <property type="protein sequence ID" value="KZA09964.1"/>
    <property type="molecule type" value="Genomic_DNA"/>
</dbReference>
<dbReference type="EC" id="1.6.5.-" evidence="6"/>
<evidence type="ECO:0000256" key="6">
    <source>
        <dbReference type="HAMAP-Rule" id="MF_01216"/>
    </source>
</evidence>
<evidence type="ECO:0000256" key="4">
    <source>
        <dbReference type="ARBA" id="ARBA00023027"/>
    </source>
</evidence>
<comment type="function">
    <text evidence="6">Also exhibits azoreductase activity. Catalyzes the reductive cleavage of the azo bond in aromatic azo compounds to the corresponding amines.</text>
</comment>
<dbReference type="PANTHER" id="PTHR43741">
    <property type="entry name" value="FMN-DEPENDENT NADH-AZOREDUCTASE 1"/>
    <property type="match status" value="1"/>
</dbReference>
<dbReference type="EC" id="1.7.1.17" evidence="6"/>
<dbReference type="GO" id="GO:0016655">
    <property type="term" value="F:oxidoreductase activity, acting on NAD(P)H, quinone or similar compound as acceptor"/>
    <property type="evidence" value="ECO:0007669"/>
    <property type="project" value="InterPro"/>
</dbReference>
<dbReference type="AlphaFoldDB" id="A0A0M3FFV0"/>
<comment type="cofactor">
    <cofactor evidence="6">
        <name>FMN</name>
        <dbReference type="ChEBI" id="CHEBI:58210"/>
    </cofactor>
    <text evidence="6">Binds 1 FMN per subunit.</text>
</comment>
<feature type="binding site" evidence="6">
    <location>
        <begin position="82"/>
        <end position="85"/>
    </location>
    <ligand>
        <name>FMN</name>
        <dbReference type="ChEBI" id="CHEBI:58210"/>
    </ligand>
</feature>
<comment type="subunit">
    <text evidence="6">Homodimer.</text>
</comment>
<dbReference type="Gene3D" id="3.40.50.360">
    <property type="match status" value="1"/>
</dbReference>
<dbReference type="InterPro" id="IPR003680">
    <property type="entry name" value="Flavodoxin_fold"/>
</dbReference>
<dbReference type="HAMAP" id="MF_01216">
    <property type="entry name" value="Azoreductase_type1"/>
    <property type="match status" value="1"/>
</dbReference>
<evidence type="ECO:0000259" key="7">
    <source>
        <dbReference type="Pfam" id="PF02525"/>
    </source>
</evidence>
<comment type="caution">
    <text evidence="8">The sequence shown here is derived from an EMBL/GenBank/DDBJ whole genome shotgun (WGS) entry which is preliminary data.</text>
</comment>
<dbReference type="SUPFAM" id="SSF52218">
    <property type="entry name" value="Flavoproteins"/>
    <property type="match status" value="1"/>
</dbReference>
<comment type="catalytic activity">
    <reaction evidence="5">
        <text>N,N-dimethyl-1,4-phenylenediamine + anthranilate + 2 NAD(+) = 2-(4-dimethylaminophenyl)diazenylbenzoate + 2 NADH + 2 H(+)</text>
        <dbReference type="Rhea" id="RHEA:55872"/>
        <dbReference type="ChEBI" id="CHEBI:15378"/>
        <dbReference type="ChEBI" id="CHEBI:15783"/>
        <dbReference type="ChEBI" id="CHEBI:16567"/>
        <dbReference type="ChEBI" id="CHEBI:57540"/>
        <dbReference type="ChEBI" id="CHEBI:57945"/>
        <dbReference type="ChEBI" id="CHEBI:71579"/>
        <dbReference type="EC" id="1.7.1.17"/>
    </reaction>
    <physiologicalReaction direction="right-to-left" evidence="5">
        <dbReference type="Rhea" id="RHEA:55874"/>
    </physiologicalReaction>
</comment>
<name>A0A0M3FFV0_ACIBA</name>
<dbReference type="Proteomes" id="UP000076296">
    <property type="component" value="Unassembled WGS sequence"/>
</dbReference>
<dbReference type="GO" id="GO:0010181">
    <property type="term" value="F:FMN binding"/>
    <property type="evidence" value="ECO:0007669"/>
    <property type="project" value="UniProtKB-UniRule"/>
</dbReference>
<evidence type="ECO:0000313" key="8">
    <source>
        <dbReference type="EMBL" id="KZA09964.1"/>
    </source>
</evidence>
<comment type="function">
    <text evidence="6">Quinone reductase that provides resistance to thiol-specific stress caused by electrophilic quinones.</text>
</comment>
<comment type="caution">
    <text evidence="6">Lacks conserved residue(s) required for the propagation of feature annotation.</text>
</comment>
<evidence type="ECO:0000256" key="3">
    <source>
        <dbReference type="ARBA" id="ARBA00023002"/>
    </source>
</evidence>
<dbReference type="Pfam" id="PF02525">
    <property type="entry name" value="Flavodoxin_2"/>
    <property type="match status" value="1"/>
</dbReference>
<organism evidence="8 9">
    <name type="scientific">Acinetobacter baumannii</name>
    <dbReference type="NCBI Taxonomy" id="470"/>
    <lineage>
        <taxon>Bacteria</taxon>
        <taxon>Pseudomonadati</taxon>
        <taxon>Pseudomonadota</taxon>
        <taxon>Gammaproteobacteria</taxon>
        <taxon>Moraxellales</taxon>
        <taxon>Moraxellaceae</taxon>
        <taxon>Acinetobacter</taxon>
        <taxon>Acinetobacter calcoaceticus/baumannii complex</taxon>
    </lineage>
</organism>
<dbReference type="RefSeq" id="WP_000770685.1">
    <property type="nucleotide sequence ID" value="NZ_AP031581.1"/>
</dbReference>
<comment type="similarity">
    <text evidence="6">Belongs to the azoreductase type 1 family.</text>
</comment>
<dbReference type="GO" id="GO:0016652">
    <property type="term" value="F:oxidoreductase activity, acting on NAD(P)H as acceptor"/>
    <property type="evidence" value="ECO:0007669"/>
    <property type="project" value="UniProtKB-UniRule"/>
</dbReference>
<dbReference type="PANTHER" id="PTHR43741:SF4">
    <property type="entry name" value="FMN-DEPENDENT NADH:QUINONE OXIDOREDUCTASE"/>
    <property type="match status" value="1"/>
</dbReference>
<protein>
    <recommendedName>
        <fullName evidence="6">FMN dependent NADH:quinone oxidoreductase</fullName>
        <ecNumber evidence="6">1.6.5.-</ecNumber>
    </recommendedName>
    <alternativeName>
        <fullName evidence="6">Azo-dye reductase</fullName>
    </alternativeName>
    <alternativeName>
        <fullName evidence="6">FMN-dependent NADH-azo compound oxidoreductase</fullName>
    </alternativeName>
    <alternativeName>
        <fullName evidence="6">FMN-dependent NADH-azoreductase</fullName>
        <ecNumber evidence="6">1.7.1.17</ecNumber>
    </alternativeName>
</protein>
<sequence length="190" mass="21370">MKLLHLDSSALGEFSATREIGQAVVQELKKHGPLEVTYRDLHVEPLPHFSKHFDSLSEEAQVDERILQQFEETDIFVLGAPMYNLSIPTTLKAWIDRILIAGRTFRYTENGPQGLVSAKKVIIVSARGSAYGDQFPMDHQESYLKDIFNFLGVQEVFVVRAEGMAFPTRSQSISQAINSIPQMFAMPAQN</sequence>
<dbReference type="InterPro" id="IPR050104">
    <property type="entry name" value="FMN-dep_NADH:Q_OxRdtase_AzoR1"/>
</dbReference>
<feature type="domain" description="Flavodoxin-like fold" evidence="7">
    <location>
        <begin position="1"/>
        <end position="180"/>
    </location>
</feature>
<evidence type="ECO:0000256" key="5">
    <source>
        <dbReference type="ARBA" id="ARBA00048542"/>
    </source>
</evidence>
<evidence type="ECO:0000313" key="9">
    <source>
        <dbReference type="Proteomes" id="UP000076296"/>
    </source>
</evidence>
<proteinExistence type="inferred from homology"/>
<reference evidence="8 9" key="1">
    <citation type="submission" date="2016-01" db="EMBL/GenBank/DDBJ databases">
        <title>Draft sequences of Acinetobacter baumannii isolates from wounded military personnel.</title>
        <authorList>
            <person name="Arivett B.A."/>
            <person name="Fiester S.E."/>
            <person name="Ream D.C."/>
            <person name="Actis L.A."/>
        </authorList>
    </citation>
    <scope>NUCLEOTIDE SEQUENCE [LARGE SCALE GENOMIC DNA]</scope>
    <source>
        <strain evidence="8 9">AB2828</strain>
    </source>
</reference>
<feature type="binding site" evidence="6">
    <location>
        <position position="9"/>
    </location>
    <ligand>
        <name>FMN</name>
        <dbReference type="ChEBI" id="CHEBI:58210"/>
    </ligand>
</feature>
<accession>A0A0M3FFV0</accession>
<keyword evidence="3 6" id="KW-0560">Oxidoreductase</keyword>
<gene>
    <name evidence="8" type="primary">azoR1_2</name>
    <name evidence="6" type="synonym">azoR</name>
    <name evidence="8" type="ORF">LV35_04147</name>
</gene>
<evidence type="ECO:0000256" key="2">
    <source>
        <dbReference type="ARBA" id="ARBA00022643"/>
    </source>
</evidence>
<keyword evidence="4 6" id="KW-0520">NAD</keyword>
<dbReference type="InterPro" id="IPR023048">
    <property type="entry name" value="NADH:quinone_OxRdtase_FMN_depd"/>
</dbReference>
<dbReference type="GO" id="GO:0009055">
    <property type="term" value="F:electron transfer activity"/>
    <property type="evidence" value="ECO:0007669"/>
    <property type="project" value="UniProtKB-UniRule"/>
</dbReference>